<reference evidence="1 2" key="1">
    <citation type="journal article" date="2010" name="Appl. Microbiol. Biotechnol.">
        <title>Genotypic diversity in Oenococcus oeni by high-density microarray comparative genome hybridization and whole genome sequencing.</title>
        <authorList>
            <person name="Borneman A.R."/>
            <person name="Bartowsky E.J."/>
            <person name="McCarthy J."/>
            <person name="Chambers P.J."/>
        </authorList>
    </citation>
    <scope>NUCLEOTIDE SEQUENCE [LARGE SCALE GENOMIC DNA]</scope>
    <source>
        <strain evidence="1 2">AWRIB429</strain>
    </source>
</reference>
<organism evidence="1 2">
    <name type="scientific">Oenococcus oeni AWRIB429</name>
    <dbReference type="NCBI Taxonomy" id="655225"/>
    <lineage>
        <taxon>Bacteria</taxon>
        <taxon>Bacillati</taxon>
        <taxon>Bacillota</taxon>
        <taxon>Bacilli</taxon>
        <taxon>Lactobacillales</taxon>
        <taxon>Lactobacillaceae</taxon>
        <taxon>Oenococcus</taxon>
    </lineage>
</organism>
<sequence>MAKMENGNFEDDFNDDIDDDLDEKIGRRIDIQFRNWAKKHPRHIIVDGKPYRHGH</sequence>
<name>D3LAB7_OENOE</name>
<dbReference type="EMBL" id="ACSE01000025">
    <property type="protein sequence ID" value="EFD88150.1"/>
    <property type="molecule type" value="Genomic_DNA"/>
</dbReference>
<protein>
    <submittedName>
        <fullName evidence="1">Uncharacterized protein</fullName>
    </submittedName>
</protein>
<comment type="caution">
    <text evidence="1">The sequence shown here is derived from an EMBL/GenBank/DDBJ whole genome shotgun (WGS) entry which is preliminary data.</text>
</comment>
<dbReference type="Proteomes" id="UP000003075">
    <property type="component" value="Unassembled WGS sequence"/>
</dbReference>
<dbReference type="RefSeq" id="WP_002819170.1">
    <property type="nucleotide sequence ID" value="NZ_ACSE01000025.1"/>
</dbReference>
<gene>
    <name evidence="1" type="ORF">AWRIB429_1297</name>
</gene>
<proteinExistence type="predicted"/>
<dbReference type="GeneID" id="75065598"/>
<evidence type="ECO:0000313" key="1">
    <source>
        <dbReference type="EMBL" id="EFD88150.1"/>
    </source>
</evidence>
<accession>D3LAB7</accession>
<dbReference type="AlphaFoldDB" id="D3LAB7"/>
<evidence type="ECO:0000313" key="2">
    <source>
        <dbReference type="Proteomes" id="UP000003075"/>
    </source>
</evidence>